<dbReference type="GO" id="GO:0043952">
    <property type="term" value="P:protein transport by the Sec complex"/>
    <property type="evidence" value="ECO:0007669"/>
    <property type="project" value="UniProtKB-UniRule"/>
</dbReference>
<keyword evidence="2 9" id="KW-0813">Transport</keyword>
<dbReference type="PANTHER" id="PTHR33910">
    <property type="entry name" value="PROTEIN TRANSLOCASE SUBUNIT SECE"/>
    <property type="match status" value="1"/>
</dbReference>
<dbReference type="Gene3D" id="1.20.5.1030">
    <property type="entry name" value="Preprotein translocase secy subunit"/>
    <property type="match status" value="1"/>
</dbReference>
<name>W4V3S7_9FIRM</name>
<evidence type="ECO:0000256" key="3">
    <source>
        <dbReference type="ARBA" id="ARBA00022475"/>
    </source>
</evidence>
<dbReference type="NCBIfam" id="TIGR00964">
    <property type="entry name" value="secE_bact"/>
    <property type="match status" value="1"/>
</dbReference>
<evidence type="ECO:0000256" key="7">
    <source>
        <dbReference type="ARBA" id="ARBA00023010"/>
    </source>
</evidence>
<dbReference type="GO" id="GO:0006605">
    <property type="term" value="P:protein targeting"/>
    <property type="evidence" value="ECO:0007669"/>
    <property type="project" value="UniProtKB-UniRule"/>
</dbReference>
<keyword evidence="11" id="KW-1185">Reference proteome</keyword>
<accession>W4V3S7</accession>
<feature type="transmembrane region" description="Helical" evidence="9">
    <location>
        <begin position="39"/>
        <end position="60"/>
    </location>
</feature>
<evidence type="ECO:0000256" key="6">
    <source>
        <dbReference type="ARBA" id="ARBA00022989"/>
    </source>
</evidence>
<dbReference type="RefSeq" id="WP_038287180.1">
    <property type="nucleotide sequence ID" value="NZ_BAVR01000006.1"/>
</dbReference>
<reference evidence="10" key="1">
    <citation type="journal article" date="2014" name="Genome Announc.">
        <title>Draft Genome Sequence of Clostridium straminisolvens Strain JCM 21531T, Isolated from a Cellulose-Degrading Bacterial Community.</title>
        <authorList>
            <person name="Yuki M."/>
            <person name="Oshima K."/>
            <person name="Suda W."/>
            <person name="Sakamoto M."/>
            <person name="Kitamura K."/>
            <person name="Iida T."/>
            <person name="Hattori M."/>
            <person name="Ohkuma M."/>
        </authorList>
    </citation>
    <scope>NUCLEOTIDE SEQUENCE [LARGE SCALE GENOMIC DNA]</scope>
    <source>
        <strain evidence="10">JCM 21531</strain>
    </source>
</reference>
<dbReference type="PANTHER" id="PTHR33910:SF1">
    <property type="entry name" value="PROTEIN TRANSLOCASE SUBUNIT SECE"/>
    <property type="match status" value="1"/>
</dbReference>
<evidence type="ECO:0000256" key="2">
    <source>
        <dbReference type="ARBA" id="ARBA00022448"/>
    </source>
</evidence>
<comment type="function">
    <text evidence="9">Essential subunit of the Sec protein translocation channel SecYEG. Clamps together the 2 halves of SecY. May contact the channel plug during translocation.</text>
</comment>
<keyword evidence="5 9" id="KW-0653">Protein transport</keyword>
<organism evidence="10 11">
    <name type="scientific">Acetivibrio straminisolvens JCM 21531</name>
    <dbReference type="NCBI Taxonomy" id="1294263"/>
    <lineage>
        <taxon>Bacteria</taxon>
        <taxon>Bacillati</taxon>
        <taxon>Bacillota</taxon>
        <taxon>Clostridia</taxon>
        <taxon>Eubacteriales</taxon>
        <taxon>Oscillospiraceae</taxon>
        <taxon>Acetivibrio</taxon>
    </lineage>
</organism>
<dbReference type="GO" id="GO:0009306">
    <property type="term" value="P:protein secretion"/>
    <property type="evidence" value="ECO:0007669"/>
    <property type="project" value="UniProtKB-UniRule"/>
</dbReference>
<keyword evidence="8 9" id="KW-0472">Membrane</keyword>
<dbReference type="OrthoDB" id="9799073at2"/>
<protein>
    <recommendedName>
        <fullName evidence="9">Protein translocase subunit SecE</fullName>
    </recommendedName>
</protein>
<sequence>MAEEVKVSKVEKTKGKFVKYFKDIKNELKRVIWPTKSQLINNTITVLVMCFIVGVIIWLLDLGFGKLYQLIY</sequence>
<comment type="subcellular location">
    <subcellularLocation>
        <location evidence="9">Cell membrane</location>
        <topology evidence="9">Single-pass membrane protein</topology>
    </subcellularLocation>
    <subcellularLocation>
        <location evidence="1">Membrane</location>
    </subcellularLocation>
</comment>
<dbReference type="InterPro" id="IPR005807">
    <property type="entry name" value="SecE_bac"/>
</dbReference>
<evidence type="ECO:0000313" key="10">
    <source>
        <dbReference type="EMBL" id="GAE87389.1"/>
    </source>
</evidence>
<keyword evidence="6 9" id="KW-1133">Transmembrane helix</keyword>
<dbReference type="GO" id="GO:0008320">
    <property type="term" value="F:protein transmembrane transporter activity"/>
    <property type="evidence" value="ECO:0007669"/>
    <property type="project" value="UniProtKB-UniRule"/>
</dbReference>
<dbReference type="InterPro" id="IPR038379">
    <property type="entry name" value="SecE_sf"/>
</dbReference>
<dbReference type="GO" id="GO:0005886">
    <property type="term" value="C:plasma membrane"/>
    <property type="evidence" value="ECO:0007669"/>
    <property type="project" value="UniProtKB-SubCell"/>
</dbReference>
<keyword evidence="4 9" id="KW-0812">Transmembrane</keyword>
<evidence type="ECO:0000256" key="1">
    <source>
        <dbReference type="ARBA" id="ARBA00004370"/>
    </source>
</evidence>
<evidence type="ECO:0000313" key="11">
    <source>
        <dbReference type="Proteomes" id="UP000019109"/>
    </source>
</evidence>
<keyword evidence="7 9" id="KW-0811">Translocation</keyword>
<dbReference type="AlphaFoldDB" id="W4V3S7"/>
<dbReference type="InterPro" id="IPR001901">
    <property type="entry name" value="Translocase_SecE/Sec61-g"/>
</dbReference>
<dbReference type="Pfam" id="PF00584">
    <property type="entry name" value="SecE"/>
    <property type="match status" value="1"/>
</dbReference>
<proteinExistence type="inferred from homology"/>
<comment type="similarity">
    <text evidence="9">Belongs to the SecE/SEC61-gamma family.</text>
</comment>
<comment type="caution">
    <text evidence="10">The sequence shown here is derived from an EMBL/GenBank/DDBJ whole genome shotgun (WGS) entry which is preliminary data.</text>
</comment>
<dbReference type="HAMAP" id="MF_00422">
    <property type="entry name" value="SecE"/>
    <property type="match status" value="1"/>
</dbReference>
<evidence type="ECO:0000256" key="4">
    <source>
        <dbReference type="ARBA" id="ARBA00022692"/>
    </source>
</evidence>
<dbReference type="STRING" id="1294263.JCM21531_752"/>
<gene>
    <name evidence="9" type="primary">secE</name>
    <name evidence="10" type="ORF">JCM21531_752</name>
</gene>
<dbReference type="PROSITE" id="PS01067">
    <property type="entry name" value="SECE_SEC61G"/>
    <property type="match status" value="1"/>
</dbReference>
<dbReference type="Proteomes" id="UP000019109">
    <property type="component" value="Unassembled WGS sequence"/>
</dbReference>
<evidence type="ECO:0000256" key="9">
    <source>
        <dbReference type="HAMAP-Rule" id="MF_00422"/>
    </source>
</evidence>
<evidence type="ECO:0000256" key="8">
    <source>
        <dbReference type="ARBA" id="ARBA00023136"/>
    </source>
</evidence>
<dbReference type="EMBL" id="BAVR01000006">
    <property type="protein sequence ID" value="GAE87389.1"/>
    <property type="molecule type" value="Genomic_DNA"/>
</dbReference>
<evidence type="ECO:0000256" key="5">
    <source>
        <dbReference type="ARBA" id="ARBA00022927"/>
    </source>
</evidence>
<comment type="subunit">
    <text evidence="9">Component of the Sec protein translocase complex. Heterotrimer consisting of SecY, SecE and SecG subunits. The heterotrimers can form oligomers, although 1 heterotrimer is thought to be able to translocate proteins. Interacts with the ribosome. Interacts with SecDF, and other proteins may be involved. Interacts with SecA.</text>
</comment>
<dbReference type="GO" id="GO:0065002">
    <property type="term" value="P:intracellular protein transmembrane transport"/>
    <property type="evidence" value="ECO:0007669"/>
    <property type="project" value="UniProtKB-UniRule"/>
</dbReference>
<keyword evidence="3 9" id="KW-1003">Cell membrane</keyword>